<protein>
    <submittedName>
        <fullName evidence="1">Uncharacterized protein</fullName>
    </submittedName>
</protein>
<organism evidence="1 2">
    <name type="scientific">Heterodera trifolii</name>
    <dbReference type="NCBI Taxonomy" id="157864"/>
    <lineage>
        <taxon>Eukaryota</taxon>
        <taxon>Metazoa</taxon>
        <taxon>Ecdysozoa</taxon>
        <taxon>Nematoda</taxon>
        <taxon>Chromadorea</taxon>
        <taxon>Rhabditida</taxon>
        <taxon>Tylenchina</taxon>
        <taxon>Tylenchomorpha</taxon>
        <taxon>Tylenchoidea</taxon>
        <taxon>Heteroderidae</taxon>
        <taxon>Heteroderinae</taxon>
        <taxon>Heterodera</taxon>
    </lineage>
</organism>
<proteinExistence type="predicted"/>
<dbReference type="AlphaFoldDB" id="A0ABD2IS53"/>
<name>A0ABD2IS53_9BILA</name>
<reference evidence="1 2" key="1">
    <citation type="submission" date="2024-10" db="EMBL/GenBank/DDBJ databases">
        <authorList>
            <person name="Kim D."/>
        </authorList>
    </citation>
    <scope>NUCLEOTIDE SEQUENCE [LARGE SCALE GENOMIC DNA]</scope>
    <source>
        <strain evidence="1">BH-2024</strain>
    </source>
</reference>
<evidence type="ECO:0000313" key="2">
    <source>
        <dbReference type="Proteomes" id="UP001620626"/>
    </source>
</evidence>
<accession>A0ABD2IS53</accession>
<comment type="caution">
    <text evidence="1">The sequence shown here is derived from an EMBL/GenBank/DDBJ whole genome shotgun (WGS) entry which is preliminary data.</text>
</comment>
<keyword evidence="2" id="KW-1185">Reference proteome</keyword>
<dbReference type="EMBL" id="JBICBT010001119">
    <property type="protein sequence ID" value="KAL3082146.1"/>
    <property type="molecule type" value="Genomic_DNA"/>
</dbReference>
<dbReference type="Proteomes" id="UP001620626">
    <property type="component" value="Unassembled WGS sequence"/>
</dbReference>
<gene>
    <name evidence="1" type="ORF">niasHT_033040</name>
</gene>
<sequence>MDGVGSILLEPVYKEGSVRPLRGLKGRSAPFLYFRSSFGRFAASKGASRPFCISEVHSAASRSQRALRALFVFQGFIRPLRGLKGRSAPFLYFRGSFGRFAAARALRALFVFQGFIRPLRGLKGRSAPFLYFRGSFGRFAAARALRALFVFQGFIRPLRGLKGRYAPFLYFRCSFGRFAAAKGASRPFCISGVHSAASRPQRALRALFVFQGFIRPLRGRKGRSAPFLYFRALFGRFAASKGAPRPFCISGVHSAASRPQRALRALFAFQGFIRPLRGLKGRSAHFLYFRGSFGRFAAAKGAPRPFCISGLYSAASRPQRAQNLI</sequence>
<evidence type="ECO:0000313" key="1">
    <source>
        <dbReference type="EMBL" id="KAL3082146.1"/>
    </source>
</evidence>